<dbReference type="EMBL" id="CP045483">
    <property type="protein sequence ID" value="QGR19075.1"/>
    <property type="molecule type" value="Genomic_DNA"/>
</dbReference>
<keyword evidence="1" id="KW-0812">Transmembrane</keyword>
<dbReference type="GeneID" id="42798041"/>
<protein>
    <submittedName>
        <fullName evidence="2">DUF929 domain-containing protein</fullName>
    </submittedName>
</protein>
<accession>A0A650CN16</accession>
<evidence type="ECO:0000313" key="3">
    <source>
        <dbReference type="Proteomes" id="UP000423396"/>
    </source>
</evidence>
<reference evidence="2 3" key="1">
    <citation type="submission" date="2019-10" db="EMBL/GenBank/DDBJ databases">
        <title>Genome Sequences from Six Type Strain Members of the Archaeal Family Sulfolobaceae: Acidianus ambivalens, Acidianus infernus, Metallosphaera prunae, Stygiolobus azoricus, Sulfolobus metallicus, and Sulfurisphaera ohwakuensis.</title>
        <authorList>
            <person name="Counts J.A."/>
            <person name="Kelly R.M."/>
        </authorList>
    </citation>
    <scope>NUCLEOTIDE SEQUENCE [LARGE SCALE GENOMIC DNA]</scope>
    <source>
        <strain evidence="2 3">FC6</strain>
    </source>
</reference>
<proteinExistence type="predicted"/>
<organism evidence="2 3">
    <name type="scientific">Stygiolobus azoricus</name>
    <dbReference type="NCBI Taxonomy" id="41675"/>
    <lineage>
        <taxon>Archaea</taxon>
        <taxon>Thermoproteota</taxon>
        <taxon>Thermoprotei</taxon>
        <taxon>Sulfolobales</taxon>
        <taxon>Sulfolobaceae</taxon>
        <taxon>Stygiolobus</taxon>
    </lineage>
</organism>
<gene>
    <name evidence="2" type="ORF">D1868_03180</name>
</gene>
<keyword evidence="3" id="KW-1185">Reference proteome</keyword>
<keyword evidence="1" id="KW-0472">Membrane</keyword>
<keyword evidence="1" id="KW-1133">Transmembrane helix</keyword>
<dbReference type="OrthoDB" id="57485at2157"/>
<evidence type="ECO:0000313" key="2">
    <source>
        <dbReference type="EMBL" id="QGR19075.1"/>
    </source>
</evidence>
<dbReference type="Pfam" id="PF06053">
    <property type="entry name" value="DUF929"/>
    <property type="match status" value="1"/>
</dbReference>
<feature type="transmembrane region" description="Helical" evidence="1">
    <location>
        <begin position="12"/>
        <end position="34"/>
    </location>
</feature>
<evidence type="ECO:0000256" key="1">
    <source>
        <dbReference type="SAM" id="Phobius"/>
    </source>
</evidence>
<dbReference type="Proteomes" id="UP000423396">
    <property type="component" value="Chromosome"/>
</dbReference>
<sequence length="296" mass="32679">MAKSKKSKKESKLIYVPFIIFVVILAILIILPSIKPPTTQASESVPFLHFVKVSNQDYASSPNVVDVYLVSWEGCPYGAAQSWPLYLALSHYGKINATPIWSDPEPLPSPTGGVSAPMQVPGLLFQSFIPNGSVHFHFFYMIGRMFTNNNSISLTNGTIVPYSGDSIVTLELQELQKDVPNWVYNLIVKYELNTPFGQYPNLADAGNPPHIATVILITGPNGTWMIIGYDQTVNSVAPYYFATSGYTPQELYGNISKGVIPKVNVTSNPYAFAQLETTSYIQEEAQQILNVIKEAM</sequence>
<name>A0A650CN16_9CREN</name>
<dbReference type="AlphaFoldDB" id="A0A650CN16"/>
<dbReference type="RefSeq" id="WP_156005468.1">
    <property type="nucleotide sequence ID" value="NZ_CP045483.1"/>
</dbReference>
<dbReference type="InterPro" id="IPR009272">
    <property type="entry name" value="DUF929"/>
</dbReference>
<dbReference type="KEGG" id="sazo:D1868_03180"/>